<dbReference type="InterPro" id="IPR002130">
    <property type="entry name" value="Cyclophilin-type_PPIase_dom"/>
</dbReference>
<keyword evidence="2" id="KW-0697">Rotamase</keyword>
<keyword evidence="7" id="KW-1185">Reference proteome</keyword>
<dbReference type="EC" id="5.2.1.8" evidence="1"/>
<feature type="chain" id="PRO_5046689643" description="peptidylprolyl isomerase" evidence="4">
    <location>
        <begin position="20"/>
        <end position="399"/>
    </location>
</feature>
<reference evidence="6 7" key="1">
    <citation type="submission" date="2024-02" db="EMBL/GenBank/DDBJ databases">
        <title>Haloferula sargassicola NBRC 104335.</title>
        <authorList>
            <person name="Ichikawa N."/>
            <person name="Katano-Makiyama Y."/>
            <person name="Hidaka K."/>
        </authorList>
    </citation>
    <scope>NUCLEOTIDE SEQUENCE [LARGE SCALE GENOMIC DNA]</scope>
    <source>
        <strain evidence="6 7">NBRC 104335</strain>
    </source>
</reference>
<evidence type="ECO:0000256" key="2">
    <source>
        <dbReference type="ARBA" id="ARBA00023110"/>
    </source>
</evidence>
<evidence type="ECO:0000256" key="3">
    <source>
        <dbReference type="ARBA" id="ARBA00023235"/>
    </source>
</evidence>
<dbReference type="RefSeq" id="WP_353564971.1">
    <property type="nucleotide sequence ID" value="NZ_BAABRI010000001.1"/>
</dbReference>
<dbReference type="Gene3D" id="2.40.100.10">
    <property type="entry name" value="Cyclophilin-like"/>
    <property type="match status" value="1"/>
</dbReference>
<feature type="signal peptide" evidence="4">
    <location>
        <begin position="1"/>
        <end position="19"/>
    </location>
</feature>
<dbReference type="SUPFAM" id="SSF50891">
    <property type="entry name" value="Cyclophilin-like"/>
    <property type="match status" value="1"/>
</dbReference>
<evidence type="ECO:0000259" key="5">
    <source>
        <dbReference type="PROSITE" id="PS50072"/>
    </source>
</evidence>
<dbReference type="InterPro" id="IPR029000">
    <property type="entry name" value="Cyclophilin-like_dom_sf"/>
</dbReference>
<dbReference type="PANTHER" id="PTHR45625">
    <property type="entry name" value="PEPTIDYL-PROLYL CIS-TRANS ISOMERASE-RELATED"/>
    <property type="match status" value="1"/>
</dbReference>
<dbReference type="InterPro" id="IPR044666">
    <property type="entry name" value="Cyclophilin_A-like"/>
</dbReference>
<dbReference type="Pfam" id="PF00160">
    <property type="entry name" value="Pro_isomerase"/>
    <property type="match status" value="1"/>
</dbReference>
<dbReference type="PANTHER" id="PTHR45625:SF4">
    <property type="entry name" value="PEPTIDYLPROLYL ISOMERASE DOMAIN AND WD REPEAT-CONTAINING PROTEIN 1"/>
    <property type="match status" value="1"/>
</dbReference>
<sequence>MRFALILVLAAALPSTAPAALLAHVSTTVGDITVELQYDKAPQAVANFITLTEGTRAHIDADTGALSHEPYYIGEKFFRVVDDATFKIAQTGSGTGTNSGGPGYTFKDEFDLSLRHVPYVLSMANSGPNSNGSQIFFVGNSTPSHLDDVHTLFGLVPDAASRATIDAIHAAGNDGSSITAITFERTDAAAEAFDEFAQNLPTVTPLEGALEVTPGDSSRFVVSSPLEHGDMLAFTRSEDLATWLPALKNHLGINEDPSAVTSLTLDDASSSRAFYHPVLARHPGAVAPSLTANLSFNLAVTNASLVFAFDETGTAGTVTYTPATGSVVSGTFNYYSGSSSAHEINFIADTNLNPQYFLIKVGCDDQSDGTISGRHNTQSWNGTQWTLFDAGSATIAGLE</sequence>
<comment type="caution">
    <text evidence="6">The sequence shown here is derived from an EMBL/GenBank/DDBJ whole genome shotgun (WGS) entry which is preliminary data.</text>
</comment>
<proteinExistence type="predicted"/>
<dbReference type="PRINTS" id="PR00153">
    <property type="entry name" value="CSAPPISMRASE"/>
</dbReference>
<gene>
    <name evidence="6" type="ORF">Hsar01_00016</name>
</gene>
<name>A0ABP9UJG8_9BACT</name>
<keyword evidence="4" id="KW-0732">Signal</keyword>
<evidence type="ECO:0000313" key="7">
    <source>
        <dbReference type="Proteomes" id="UP001476282"/>
    </source>
</evidence>
<organism evidence="6 7">
    <name type="scientific">Haloferula sargassicola</name>
    <dbReference type="NCBI Taxonomy" id="490096"/>
    <lineage>
        <taxon>Bacteria</taxon>
        <taxon>Pseudomonadati</taxon>
        <taxon>Verrucomicrobiota</taxon>
        <taxon>Verrucomicrobiia</taxon>
        <taxon>Verrucomicrobiales</taxon>
        <taxon>Verrucomicrobiaceae</taxon>
        <taxon>Haloferula</taxon>
    </lineage>
</organism>
<dbReference type="EMBL" id="BAABRI010000001">
    <property type="protein sequence ID" value="GAA5480812.1"/>
    <property type="molecule type" value="Genomic_DNA"/>
</dbReference>
<dbReference type="PROSITE" id="PS50072">
    <property type="entry name" value="CSA_PPIASE_2"/>
    <property type="match status" value="1"/>
</dbReference>
<dbReference type="Proteomes" id="UP001476282">
    <property type="component" value="Unassembled WGS sequence"/>
</dbReference>
<accession>A0ABP9UJG8</accession>
<protein>
    <recommendedName>
        <fullName evidence="1">peptidylprolyl isomerase</fullName>
        <ecNumber evidence="1">5.2.1.8</ecNumber>
    </recommendedName>
</protein>
<evidence type="ECO:0000256" key="1">
    <source>
        <dbReference type="ARBA" id="ARBA00013194"/>
    </source>
</evidence>
<feature type="domain" description="PPIase cyclophilin-type" evidence="5">
    <location>
        <begin position="26"/>
        <end position="177"/>
    </location>
</feature>
<evidence type="ECO:0000313" key="6">
    <source>
        <dbReference type="EMBL" id="GAA5480812.1"/>
    </source>
</evidence>
<evidence type="ECO:0000256" key="4">
    <source>
        <dbReference type="SAM" id="SignalP"/>
    </source>
</evidence>
<keyword evidence="3" id="KW-0413">Isomerase</keyword>